<dbReference type="InterPro" id="IPR008259">
    <property type="entry name" value="FMN_hydac_DH_AS"/>
</dbReference>
<dbReference type="PANTHER" id="PTHR10578:SF107">
    <property type="entry name" value="2-HYDROXYACID OXIDASE 1"/>
    <property type="match status" value="1"/>
</dbReference>
<dbReference type="FunFam" id="3.20.20.70:FF:000029">
    <property type="entry name" value="L-lactate dehydrogenase"/>
    <property type="match status" value="1"/>
</dbReference>
<evidence type="ECO:0000256" key="3">
    <source>
        <dbReference type="ARBA" id="ARBA00022643"/>
    </source>
</evidence>
<evidence type="ECO:0000256" key="4">
    <source>
        <dbReference type="ARBA" id="ARBA00023002"/>
    </source>
</evidence>
<dbReference type="CDD" id="cd02809">
    <property type="entry name" value="alpha_hydroxyacid_oxid_FMN"/>
    <property type="match status" value="1"/>
</dbReference>
<evidence type="ECO:0000256" key="1">
    <source>
        <dbReference type="ARBA" id="ARBA00001917"/>
    </source>
</evidence>
<dbReference type="PROSITE" id="PS00557">
    <property type="entry name" value="FMN_HYDROXY_ACID_DH_1"/>
    <property type="match status" value="1"/>
</dbReference>
<dbReference type="InterPro" id="IPR013785">
    <property type="entry name" value="Aldolase_TIM"/>
</dbReference>
<evidence type="ECO:0000256" key="6">
    <source>
        <dbReference type="PIRSR" id="PIRSR000138-1"/>
    </source>
</evidence>
<gene>
    <name evidence="9" type="ORF">P73_2967</name>
</gene>
<dbReference type="STRING" id="1208324.P73_2967"/>
<dbReference type="InterPro" id="IPR000262">
    <property type="entry name" value="FMN-dep_DH"/>
</dbReference>
<dbReference type="GO" id="GO:0005886">
    <property type="term" value="C:plasma membrane"/>
    <property type="evidence" value="ECO:0007669"/>
    <property type="project" value="TreeGrafter"/>
</dbReference>
<feature type="binding site" evidence="7">
    <location>
        <position position="27"/>
    </location>
    <ligand>
        <name>glyoxylate</name>
        <dbReference type="ChEBI" id="CHEBI:36655"/>
    </ligand>
</feature>
<accession>A0A0B5E5S8</accession>
<reference evidence="9 10" key="1">
    <citation type="journal article" date="2014" name="Int. J. Syst. Evol. Microbiol.">
        <title>Celeribacter indicus sp. nov., a polycyclic aromatic hydrocarbon-degrading bacterium from deep-sea sediment and reclassification of Huaishuia halophila as Celeribacter halophilus comb. nov.</title>
        <authorList>
            <person name="Lai Q."/>
            <person name="Cao J."/>
            <person name="Yuan J."/>
            <person name="Li F."/>
            <person name="Shao Z."/>
        </authorList>
    </citation>
    <scope>NUCLEOTIDE SEQUENCE [LARGE SCALE GENOMIC DNA]</scope>
    <source>
        <strain evidence="9">P73</strain>
    </source>
</reference>
<organism evidence="9 10">
    <name type="scientific">Celeribacter indicus</name>
    <dbReference type="NCBI Taxonomy" id="1208324"/>
    <lineage>
        <taxon>Bacteria</taxon>
        <taxon>Pseudomonadati</taxon>
        <taxon>Pseudomonadota</taxon>
        <taxon>Alphaproteobacteria</taxon>
        <taxon>Rhodobacterales</taxon>
        <taxon>Roseobacteraceae</taxon>
        <taxon>Celeribacter</taxon>
    </lineage>
</organism>
<evidence type="ECO:0000256" key="7">
    <source>
        <dbReference type="PIRSR" id="PIRSR000138-2"/>
    </source>
</evidence>
<dbReference type="Proteomes" id="UP000031521">
    <property type="component" value="Chromosome"/>
</dbReference>
<dbReference type="Gene3D" id="3.20.20.70">
    <property type="entry name" value="Aldolase class I"/>
    <property type="match status" value="1"/>
</dbReference>
<dbReference type="Pfam" id="PF01070">
    <property type="entry name" value="FMN_dh"/>
    <property type="match status" value="1"/>
</dbReference>
<dbReference type="EMBL" id="CP004393">
    <property type="protein sequence ID" value="AJE47682.1"/>
    <property type="molecule type" value="Genomic_DNA"/>
</dbReference>
<dbReference type="GO" id="GO:0009060">
    <property type="term" value="P:aerobic respiration"/>
    <property type="evidence" value="ECO:0007669"/>
    <property type="project" value="TreeGrafter"/>
</dbReference>
<dbReference type="KEGG" id="cid:P73_2967"/>
<feature type="binding site" evidence="7">
    <location>
        <position position="108"/>
    </location>
    <ligand>
        <name>FMN</name>
        <dbReference type="ChEBI" id="CHEBI:58210"/>
    </ligand>
</feature>
<feature type="binding site" evidence="7">
    <location>
        <begin position="309"/>
        <end position="313"/>
    </location>
    <ligand>
        <name>FMN</name>
        <dbReference type="ChEBI" id="CHEBI:58210"/>
    </ligand>
</feature>
<dbReference type="RefSeq" id="WP_245629177.1">
    <property type="nucleotide sequence ID" value="NZ_CP004393.1"/>
</dbReference>
<feature type="binding site" evidence="7">
    <location>
        <position position="166"/>
    </location>
    <ligand>
        <name>glyoxylate</name>
        <dbReference type="ChEBI" id="CHEBI:36655"/>
    </ligand>
</feature>
<name>A0A0B5E5S8_9RHOB</name>
<evidence type="ECO:0000256" key="2">
    <source>
        <dbReference type="ARBA" id="ARBA00022630"/>
    </source>
</evidence>
<feature type="binding site" evidence="7">
    <location>
        <position position="131"/>
    </location>
    <ligand>
        <name>glyoxylate</name>
        <dbReference type="ChEBI" id="CHEBI:36655"/>
    </ligand>
</feature>
<feature type="binding site" evidence="7">
    <location>
        <position position="278"/>
    </location>
    <ligand>
        <name>glyoxylate</name>
        <dbReference type="ChEBI" id="CHEBI:36655"/>
    </ligand>
</feature>
<sequence>MKMKNAVNIDDLRRLARRRLPRVVFDYLDGGAEDELTLRANRRAFDDLTLRPRLLGGGRVDLSTEIFGQSYSAPFLIGPTGLSGIYWPEGDLHLAGAAAEAGIGFALSTGSNASMETIARRIDAPRWFQLYPWGGPEFSEALVERAAAAGYSALILTLDSLVGGKRERDLRHGFSHEIRMSAPVVLDGLMHPRWLASVWFGRHRPRFENLIPFLGDAASDRDLAEFTRSQRNPHFSWEDVRRIRGLWPGPLLIKGVMCAEDAIRARAEGADGIVVSNHGGRQLDGAPASLSVLPEIVAALDEGATVLLDGGIRRGSDIVKALALGAQGVLLGRAPLYGLAAGGREGVARALAILADEMQRTMILTGCDAPRHLGRDHLALRTDPPPT</sequence>
<feature type="binding site" evidence="7">
    <location>
        <position position="254"/>
    </location>
    <ligand>
        <name>FMN</name>
        <dbReference type="ChEBI" id="CHEBI:58210"/>
    </ligand>
</feature>
<dbReference type="PIRSF" id="PIRSF000138">
    <property type="entry name" value="Al-hdrx_acd_dh"/>
    <property type="match status" value="1"/>
</dbReference>
<keyword evidence="2 7" id="KW-0285">Flavoprotein</keyword>
<dbReference type="HOGENOM" id="CLU_020639_0_0_5"/>
<feature type="binding site" evidence="7">
    <location>
        <position position="276"/>
    </location>
    <ligand>
        <name>FMN</name>
        <dbReference type="ChEBI" id="CHEBI:58210"/>
    </ligand>
</feature>
<feature type="binding site" evidence="7">
    <location>
        <begin position="79"/>
        <end position="81"/>
    </location>
    <ligand>
        <name>FMN</name>
        <dbReference type="ChEBI" id="CHEBI:58210"/>
    </ligand>
</feature>
<evidence type="ECO:0000256" key="5">
    <source>
        <dbReference type="ARBA" id="ARBA00024042"/>
    </source>
</evidence>
<keyword evidence="4" id="KW-0560">Oxidoreductase</keyword>
<feature type="binding site" evidence="7">
    <location>
        <begin position="332"/>
        <end position="333"/>
    </location>
    <ligand>
        <name>FMN</name>
        <dbReference type="ChEBI" id="CHEBI:58210"/>
    </ligand>
</feature>
<keyword evidence="3 7" id="KW-0288">FMN</keyword>
<evidence type="ECO:0000313" key="10">
    <source>
        <dbReference type="Proteomes" id="UP000031521"/>
    </source>
</evidence>
<feature type="binding site" evidence="7">
    <location>
        <position position="281"/>
    </location>
    <ligand>
        <name>glyoxylate</name>
        <dbReference type="ChEBI" id="CHEBI:36655"/>
    </ligand>
</feature>
<dbReference type="GO" id="GO:0004459">
    <property type="term" value="F:L-lactate dehydrogenase (NAD+) activity"/>
    <property type="evidence" value="ECO:0007669"/>
    <property type="project" value="TreeGrafter"/>
</dbReference>
<protein>
    <submittedName>
        <fullName evidence="9">S-mandelate dehydrogenase (MdlB)</fullName>
    </submittedName>
</protein>
<dbReference type="SUPFAM" id="SSF51395">
    <property type="entry name" value="FMN-linked oxidoreductases"/>
    <property type="match status" value="1"/>
</dbReference>
<dbReference type="AlphaFoldDB" id="A0A0B5E5S8"/>
<dbReference type="PANTHER" id="PTHR10578">
    <property type="entry name" value="S -2-HYDROXY-ACID OXIDASE-RELATED"/>
    <property type="match status" value="1"/>
</dbReference>
<feature type="domain" description="FMN hydroxy acid dehydrogenase" evidence="8">
    <location>
        <begin position="1"/>
        <end position="383"/>
    </location>
</feature>
<keyword evidence="10" id="KW-1185">Reference proteome</keyword>
<evidence type="ECO:0000259" key="8">
    <source>
        <dbReference type="PROSITE" id="PS51349"/>
    </source>
</evidence>
<feature type="binding site" evidence="7">
    <location>
        <position position="129"/>
    </location>
    <ligand>
        <name>FMN</name>
        <dbReference type="ChEBI" id="CHEBI:58210"/>
    </ligand>
</feature>
<comment type="similarity">
    <text evidence="5">Belongs to the FMN-dependent alpha-hydroxy acid dehydrogenase family.</text>
</comment>
<dbReference type="InterPro" id="IPR012133">
    <property type="entry name" value="Alpha-hydoxy_acid_DH_FMN"/>
</dbReference>
<dbReference type="GO" id="GO:0010181">
    <property type="term" value="F:FMN binding"/>
    <property type="evidence" value="ECO:0007669"/>
    <property type="project" value="InterPro"/>
</dbReference>
<evidence type="ECO:0000313" key="9">
    <source>
        <dbReference type="EMBL" id="AJE47682.1"/>
    </source>
</evidence>
<dbReference type="InterPro" id="IPR037396">
    <property type="entry name" value="FMN_HAD"/>
</dbReference>
<feature type="binding site" evidence="7">
    <location>
        <position position="157"/>
    </location>
    <ligand>
        <name>FMN</name>
        <dbReference type="ChEBI" id="CHEBI:58210"/>
    </ligand>
</feature>
<dbReference type="PROSITE" id="PS51349">
    <property type="entry name" value="FMN_HYDROXY_ACID_DH_2"/>
    <property type="match status" value="1"/>
</dbReference>
<comment type="cofactor">
    <cofactor evidence="1">
        <name>FMN</name>
        <dbReference type="ChEBI" id="CHEBI:58210"/>
    </cofactor>
</comment>
<proteinExistence type="inferred from homology"/>
<feature type="active site" description="Proton acceptor" evidence="6">
    <location>
        <position position="278"/>
    </location>
</feature>